<dbReference type="Pfam" id="PF13641">
    <property type="entry name" value="Glyco_tranf_2_3"/>
    <property type="match status" value="1"/>
</dbReference>
<dbReference type="GO" id="GO:0016020">
    <property type="term" value="C:membrane"/>
    <property type="evidence" value="ECO:0007669"/>
    <property type="project" value="UniProtKB-SubCell"/>
</dbReference>
<dbReference type="PANTHER" id="PTHR43867">
    <property type="entry name" value="CELLULOSE SYNTHASE CATALYTIC SUBUNIT A [UDP-FORMING]"/>
    <property type="match status" value="1"/>
</dbReference>
<evidence type="ECO:0000313" key="9">
    <source>
        <dbReference type="Proteomes" id="UP000185783"/>
    </source>
</evidence>
<keyword evidence="2" id="KW-0328">Glycosyltransferase</keyword>
<keyword evidence="9" id="KW-1185">Reference proteome</keyword>
<feature type="transmembrane region" description="Helical" evidence="7">
    <location>
        <begin position="215"/>
        <end position="245"/>
    </location>
</feature>
<dbReference type="SUPFAM" id="SSF53448">
    <property type="entry name" value="Nucleotide-diphospho-sugar transferases"/>
    <property type="match status" value="1"/>
</dbReference>
<evidence type="ECO:0000256" key="6">
    <source>
        <dbReference type="ARBA" id="ARBA00023136"/>
    </source>
</evidence>
<organism evidence="8 9">
    <name type="scientific">Pseudovibrio exalbescens</name>
    <dbReference type="NCBI Taxonomy" id="197461"/>
    <lineage>
        <taxon>Bacteria</taxon>
        <taxon>Pseudomonadati</taxon>
        <taxon>Pseudomonadota</taxon>
        <taxon>Alphaproteobacteria</taxon>
        <taxon>Hyphomicrobiales</taxon>
        <taxon>Stappiaceae</taxon>
        <taxon>Pseudovibrio</taxon>
    </lineage>
</organism>
<dbReference type="InterPro" id="IPR050321">
    <property type="entry name" value="Glycosyltr_2/OpgH_subfam"/>
</dbReference>
<evidence type="ECO:0000256" key="5">
    <source>
        <dbReference type="ARBA" id="ARBA00022989"/>
    </source>
</evidence>
<keyword evidence="3" id="KW-0808">Transferase</keyword>
<dbReference type="InterPro" id="IPR029044">
    <property type="entry name" value="Nucleotide-diphossugar_trans"/>
</dbReference>
<protein>
    <recommendedName>
        <fullName evidence="10">Beta-monoglucosyldiacylglycerol synthase</fullName>
    </recommendedName>
</protein>
<dbReference type="Proteomes" id="UP000185783">
    <property type="component" value="Unassembled WGS sequence"/>
</dbReference>
<proteinExistence type="predicted"/>
<keyword evidence="5 7" id="KW-1133">Transmembrane helix</keyword>
<accession>A0A1U7JCX5</accession>
<comment type="caution">
    <text evidence="8">The sequence shown here is derived from an EMBL/GenBank/DDBJ whole genome shotgun (WGS) entry which is preliminary data.</text>
</comment>
<evidence type="ECO:0000313" key="8">
    <source>
        <dbReference type="EMBL" id="OKL42606.1"/>
    </source>
</evidence>
<name>A0A1U7JCX5_9HYPH</name>
<feature type="transmembrane region" description="Helical" evidence="7">
    <location>
        <begin position="563"/>
        <end position="586"/>
    </location>
</feature>
<comment type="subcellular location">
    <subcellularLocation>
        <location evidence="1">Membrane</location>
        <topology evidence="1">Multi-pass membrane protein</topology>
    </subcellularLocation>
</comment>
<dbReference type="RefSeq" id="WP_051269480.1">
    <property type="nucleotide sequence ID" value="NZ_LVVZ01000041.1"/>
</dbReference>
<evidence type="ECO:0000256" key="2">
    <source>
        <dbReference type="ARBA" id="ARBA00022676"/>
    </source>
</evidence>
<keyword evidence="6 7" id="KW-0472">Membrane</keyword>
<evidence type="ECO:0000256" key="3">
    <source>
        <dbReference type="ARBA" id="ARBA00022679"/>
    </source>
</evidence>
<evidence type="ECO:0008006" key="10">
    <source>
        <dbReference type="Google" id="ProtNLM"/>
    </source>
</evidence>
<dbReference type="Gene3D" id="3.90.550.10">
    <property type="entry name" value="Spore Coat Polysaccharide Biosynthesis Protein SpsA, Chain A"/>
    <property type="match status" value="1"/>
</dbReference>
<keyword evidence="4 7" id="KW-0812">Transmembrane</keyword>
<evidence type="ECO:0000256" key="1">
    <source>
        <dbReference type="ARBA" id="ARBA00004141"/>
    </source>
</evidence>
<feature type="transmembrane region" description="Helical" evidence="7">
    <location>
        <begin position="607"/>
        <end position="625"/>
    </location>
</feature>
<feature type="transmembrane region" description="Helical" evidence="7">
    <location>
        <begin position="523"/>
        <end position="551"/>
    </location>
</feature>
<sequence>MNASIGERSEKLVNTPQETLDQSFFLRRMALKADLGSVRPSQKGPSPVELAVARQCQVPLKDIARVCSLHAVNGKALSQSLIESGRLSANQFYWALAGRLRLKFAQEGSLKVASDRLLDHRPLCLDGLLMVPAVDANRRAVMAVSPVGAQADTLARLVLQKATHGVPLVVVTPNELRQLVVTAHSTVGMVEANRAHSAYSRAHGRQKSLMSFAPFILFTLAPIGGTVILIVSAVLKVCALALGSLRLAAAWQTRKRPPVKSASPGDLWNLPIYTILVPLYDEDAVCPQLVRALSNLDYPKNRLQILFLTEQDDTRTRERLKAMAEPHMQVLTLPDGQPRTKPRALGVGLQMARGAFITVFDAEDRPDPDQLKKAIARFRTETPDLACLQASLFIDHAQSGLLVRQFALEYASLFDVMLPWLADKNLLIPLGGTSNHFKTDLLRQVGGWDPYNVTEDADLGVRLTRYGYRVATLDSTTREEAPLKWDVWISQRRRWHKGWMQTVLVHLRHPVKLRRELGPRNSLLFLLWFVGGLVCMMAAPWTLVALLGVMIHSATSAEGVPYWVPMIGALGAFCFSIGFGGAVFCLREGARRRGLTVHFWEYLSVPVYWLLGSCACYGALIDLFFRPHHWRKTSHGHVTYDPEAVPVAAE</sequence>
<dbReference type="STRING" id="197461.A3843_18310"/>
<evidence type="ECO:0000256" key="4">
    <source>
        <dbReference type="ARBA" id="ARBA00022692"/>
    </source>
</evidence>
<dbReference type="AlphaFoldDB" id="A0A1U7JCX5"/>
<dbReference type="PANTHER" id="PTHR43867:SF2">
    <property type="entry name" value="CELLULOSE SYNTHASE CATALYTIC SUBUNIT A [UDP-FORMING]"/>
    <property type="match status" value="1"/>
</dbReference>
<reference evidence="8 9" key="1">
    <citation type="submission" date="2016-03" db="EMBL/GenBank/DDBJ databases">
        <title>Genome sequence of Nesiotobacter sp. nov., a moderately halophilic alphaproteobacterium isolated from the Yellow Sea, China.</title>
        <authorList>
            <person name="Zhang G."/>
            <person name="Zhang R."/>
        </authorList>
    </citation>
    <scope>NUCLEOTIDE SEQUENCE [LARGE SCALE GENOMIC DNA]</scope>
    <source>
        <strain evidence="8 9">WB1-6</strain>
    </source>
</reference>
<dbReference type="GO" id="GO:0016757">
    <property type="term" value="F:glycosyltransferase activity"/>
    <property type="evidence" value="ECO:0007669"/>
    <property type="project" value="UniProtKB-KW"/>
</dbReference>
<gene>
    <name evidence="8" type="ORF">A3843_18310</name>
</gene>
<evidence type="ECO:0000256" key="7">
    <source>
        <dbReference type="SAM" id="Phobius"/>
    </source>
</evidence>
<dbReference type="EMBL" id="LVVZ01000041">
    <property type="protein sequence ID" value="OKL42606.1"/>
    <property type="molecule type" value="Genomic_DNA"/>
</dbReference>